<evidence type="ECO:0000313" key="3">
    <source>
        <dbReference type="EMBL" id="KUG29192.1"/>
    </source>
</evidence>
<gene>
    <name evidence="3" type="ORF">ASZ90_000927</name>
</gene>
<dbReference type="Pfam" id="PF13360">
    <property type="entry name" value="PQQ_2"/>
    <property type="match status" value="2"/>
</dbReference>
<dbReference type="EMBL" id="LNQE01000123">
    <property type="protein sequence ID" value="KUG29192.1"/>
    <property type="molecule type" value="Genomic_DNA"/>
</dbReference>
<evidence type="ECO:0000256" key="1">
    <source>
        <dbReference type="SAM" id="MobiDB-lite"/>
    </source>
</evidence>
<feature type="region of interest" description="Disordered" evidence="1">
    <location>
        <begin position="377"/>
        <end position="398"/>
    </location>
</feature>
<accession>A0A0W8G7R2</accession>
<dbReference type="InterPro" id="IPR018391">
    <property type="entry name" value="PQQ_b-propeller_rpt"/>
</dbReference>
<dbReference type="InterPro" id="IPR002372">
    <property type="entry name" value="PQQ_rpt_dom"/>
</dbReference>
<dbReference type="PANTHER" id="PTHR34512">
    <property type="entry name" value="CELL SURFACE PROTEIN"/>
    <property type="match status" value="1"/>
</dbReference>
<feature type="domain" description="Pyrrolo-quinoline quinone repeat" evidence="2">
    <location>
        <begin position="270"/>
        <end position="385"/>
    </location>
</feature>
<dbReference type="PANTHER" id="PTHR34512:SF30">
    <property type="entry name" value="OUTER MEMBRANE PROTEIN ASSEMBLY FACTOR BAMB"/>
    <property type="match status" value="1"/>
</dbReference>
<comment type="caution">
    <text evidence="3">The sequence shown here is derived from an EMBL/GenBank/DDBJ whole genome shotgun (WGS) entry which is preliminary data.</text>
</comment>
<reference evidence="3" key="1">
    <citation type="journal article" date="2015" name="Proc. Natl. Acad. Sci. U.S.A.">
        <title>Networks of energetic and metabolic interactions define dynamics in microbial communities.</title>
        <authorList>
            <person name="Embree M."/>
            <person name="Liu J.K."/>
            <person name="Al-Bassam M.M."/>
            <person name="Zengler K."/>
        </authorList>
    </citation>
    <scope>NUCLEOTIDE SEQUENCE</scope>
</reference>
<dbReference type="InterPro" id="IPR011047">
    <property type="entry name" value="Quinoprotein_ADH-like_sf"/>
</dbReference>
<feature type="domain" description="Pyrrolo-quinoline quinone repeat" evidence="2">
    <location>
        <begin position="23"/>
        <end position="192"/>
    </location>
</feature>
<dbReference type="AlphaFoldDB" id="A0A0W8G7R2"/>
<dbReference type="SUPFAM" id="SSF50998">
    <property type="entry name" value="Quinoprotein alcohol dehydrogenase-like"/>
    <property type="match status" value="1"/>
</dbReference>
<organism evidence="3">
    <name type="scientific">hydrocarbon metagenome</name>
    <dbReference type="NCBI Taxonomy" id="938273"/>
    <lineage>
        <taxon>unclassified sequences</taxon>
        <taxon>metagenomes</taxon>
        <taxon>ecological metagenomes</taxon>
    </lineage>
</organism>
<sequence length="407" mass="42010">MGLFLRALAICSVVWFCPAILCAATGDLLWTGQIGGDKATWATPVVSGSMVIIHGQDGGLTALNAADGTQAWYNGTIASSVTSPILQDGVLYLGADTHLYRINPATGAVLTDRTLDGSVISNAPAALGENLYFVKIKDSAYSVVAVSSTTLADVWTQALSDVGTVLTDGTNIYALSSILQAINPSTGAQRWSVSPPSGYTTFQEGAYNGGYLVAAVYSNMTGTTGLTGLYLGDGASAPSRLWTVSLGTSAYADGIPPAIDGDKVYFATADGFVRAYSLTSGASLWSLQVRTPGFAGPKPVALDGKVYIQEMLDAANNVLCLDGATGAVLWRTSGTLGTVWGQAAVGGGKVYLAADWQGVFALDTGALVHAWPMHKNNPAQTSASGDAPPPPSRVTQGSNLLLLLDEQ</sequence>
<name>A0A0W8G7R2_9ZZZZ</name>
<evidence type="ECO:0000259" key="2">
    <source>
        <dbReference type="Pfam" id="PF13360"/>
    </source>
</evidence>
<dbReference type="InterPro" id="IPR015943">
    <property type="entry name" value="WD40/YVTN_repeat-like_dom_sf"/>
</dbReference>
<proteinExistence type="predicted"/>
<protein>
    <recommendedName>
        <fullName evidence="2">Pyrrolo-quinoline quinone repeat domain-containing protein</fullName>
    </recommendedName>
</protein>
<dbReference type="Gene3D" id="2.130.10.10">
    <property type="entry name" value="YVTN repeat-like/Quinoprotein amine dehydrogenase"/>
    <property type="match status" value="2"/>
</dbReference>
<dbReference type="SMART" id="SM00564">
    <property type="entry name" value="PQQ"/>
    <property type="match status" value="6"/>
</dbReference>